<feature type="transmembrane region" description="Helical" evidence="1">
    <location>
        <begin position="148"/>
        <end position="167"/>
    </location>
</feature>
<reference evidence="2 3" key="2">
    <citation type="submission" date="2019-08" db="EMBL/GenBank/DDBJ databases">
        <authorList>
            <person name="Henke P."/>
        </authorList>
    </citation>
    <scope>NUCLEOTIDE SEQUENCE [LARGE SCALE GENOMIC DNA]</scope>
    <source>
        <strain evidence="2">Phe10_nw2017</strain>
    </source>
</reference>
<dbReference type="EMBL" id="SRHE01000639">
    <property type="protein sequence ID" value="TWW08493.1"/>
    <property type="molecule type" value="Genomic_DNA"/>
</dbReference>
<dbReference type="InterPro" id="IPR036097">
    <property type="entry name" value="HisK_dim/P_sf"/>
</dbReference>
<organism evidence="2 3">
    <name type="scientific">Planctomyces bekefii</name>
    <dbReference type="NCBI Taxonomy" id="1653850"/>
    <lineage>
        <taxon>Bacteria</taxon>
        <taxon>Pseudomonadati</taxon>
        <taxon>Planctomycetota</taxon>
        <taxon>Planctomycetia</taxon>
        <taxon>Planctomycetales</taxon>
        <taxon>Planctomycetaceae</taxon>
        <taxon>Planctomyces</taxon>
    </lineage>
</organism>
<feature type="transmembrane region" description="Helical" evidence="1">
    <location>
        <begin position="68"/>
        <end position="88"/>
    </location>
</feature>
<gene>
    <name evidence="2" type="ORF">E3A20_23760</name>
</gene>
<keyword evidence="1" id="KW-0472">Membrane</keyword>
<dbReference type="SUPFAM" id="SSF47384">
    <property type="entry name" value="Homodimeric domain of signal transducing histidine kinase"/>
    <property type="match status" value="1"/>
</dbReference>
<evidence type="ECO:0000313" key="3">
    <source>
        <dbReference type="Proteomes" id="UP000321083"/>
    </source>
</evidence>
<evidence type="ECO:0000256" key="1">
    <source>
        <dbReference type="SAM" id="Phobius"/>
    </source>
</evidence>
<dbReference type="GO" id="GO:0000155">
    <property type="term" value="F:phosphorelay sensor kinase activity"/>
    <property type="evidence" value="ECO:0007669"/>
    <property type="project" value="InterPro"/>
</dbReference>
<keyword evidence="3" id="KW-1185">Reference proteome</keyword>
<name>A0A5C6M2T3_9PLAN</name>
<dbReference type="Proteomes" id="UP000321083">
    <property type="component" value="Unassembled WGS sequence"/>
</dbReference>
<evidence type="ECO:0000313" key="2">
    <source>
        <dbReference type="EMBL" id="TWW08493.1"/>
    </source>
</evidence>
<feature type="transmembrane region" description="Helical" evidence="1">
    <location>
        <begin position="18"/>
        <end position="38"/>
    </location>
</feature>
<protein>
    <submittedName>
        <fullName evidence="2">Uncharacterized protein</fullName>
    </submittedName>
</protein>
<feature type="transmembrane region" description="Helical" evidence="1">
    <location>
        <begin position="100"/>
        <end position="117"/>
    </location>
</feature>
<comment type="caution">
    <text evidence="2">The sequence shown here is derived from an EMBL/GenBank/DDBJ whole genome shotgun (WGS) entry which is preliminary data.</text>
</comment>
<reference evidence="2 3" key="1">
    <citation type="submission" date="2019-08" db="EMBL/GenBank/DDBJ databases">
        <title>100 year-old enigma solved: identification of Planctomyces bekefii, the type genus and species of the phylum Planctomycetes.</title>
        <authorList>
            <person name="Svetlana D.N."/>
            <person name="Overmann J."/>
        </authorList>
    </citation>
    <scope>NUCLEOTIDE SEQUENCE [LARGE SCALE GENOMIC DNA]</scope>
    <source>
        <strain evidence="2">Phe10_nw2017</strain>
    </source>
</reference>
<feature type="non-terminal residue" evidence="2">
    <location>
        <position position="288"/>
    </location>
</feature>
<feature type="transmembrane region" description="Helical" evidence="1">
    <location>
        <begin position="123"/>
        <end position="141"/>
    </location>
</feature>
<proteinExistence type="predicted"/>
<sequence length="288" mass="32444">MNFSYFRSDEKSIALARLYCWMIGFLYPAWSLIIYLFLPGEIDDARGRVSFGAAYLSLGALSLKNNQVLISAFPAIAKVGYVALLFHWFGLLKQSQMSEVYVMGTFIVAISLSMAFAKLSELIAFSVLLVVMATFVSLRVGGRPEHGVMLTFGLITCQAFTVTSLFMRSKIEKSLEIAEAMTKELQVEMQKRELEESRRQGEFRERLLRVIGHDLSSPLTVILQYNAKVTRNVQLGKIQYSSPDIQKAVEATFRAATQITEILARVKSYISGREEDRHVELVSLNDLV</sequence>
<keyword evidence="1" id="KW-1133">Transmembrane helix</keyword>
<keyword evidence="1" id="KW-0812">Transmembrane</keyword>
<accession>A0A5C6M2T3</accession>
<dbReference type="AlphaFoldDB" id="A0A5C6M2T3"/>